<dbReference type="RefSeq" id="WP_092074757.1">
    <property type="nucleotide sequence ID" value="NZ_FNHB01000012.1"/>
</dbReference>
<proteinExistence type="predicted"/>
<organism evidence="1 2">
    <name type="scientific">Dendrosporobacter quercicolus</name>
    <dbReference type="NCBI Taxonomy" id="146817"/>
    <lineage>
        <taxon>Bacteria</taxon>
        <taxon>Bacillati</taxon>
        <taxon>Bacillota</taxon>
        <taxon>Negativicutes</taxon>
        <taxon>Selenomonadales</taxon>
        <taxon>Sporomusaceae</taxon>
        <taxon>Dendrosporobacter</taxon>
    </lineage>
</organism>
<sequence>MTKITEKPAVSAYTREQICVSERYRADRDILTALLAPGQLYTATEINQIVRNFKQSRLNEQINGGER</sequence>
<evidence type="ECO:0000313" key="2">
    <source>
        <dbReference type="Proteomes" id="UP000214880"/>
    </source>
</evidence>
<reference evidence="1 2" key="1">
    <citation type="submission" date="2016-10" db="EMBL/GenBank/DDBJ databases">
        <authorList>
            <person name="de Groot N.N."/>
        </authorList>
    </citation>
    <scope>NUCLEOTIDE SEQUENCE [LARGE SCALE GENOMIC DNA]</scope>
    <source>
        <strain evidence="1 2">DSM 1736</strain>
    </source>
</reference>
<protein>
    <recommendedName>
        <fullName evidence="3">Antitoxin VbhA domain-containing protein</fullName>
    </recommendedName>
</protein>
<dbReference type="OrthoDB" id="9987710at2"/>
<dbReference type="STRING" id="146817.SAMN04488502_11263"/>
<accession>A0A1G9YTM6</accession>
<evidence type="ECO:0000313" key="1">
    <source>
        <dbReference type="EMBL" id="SDN12430.1"/>
    </source>
</evidence>
<dbReference type="EMBL" id="FNHB01000012">
    <property type="protein sequence ID" value="SDN12430.1"/>
    <property type="molecule type" value="Genomic_DNA"/>
</dbReference>
<name>A0A1G9YTM6_9FIRM</name>
<gene>
    <name evidence="1" type="ORF">SAMN04488502_11263</name>
</gene>
<keyword evidence="2" id="KW-1185">Reference proteome</keyword>
<dbReference type="Proteomes" id="UP000214880">
    <property type="component" value="Unassembled WGS sequence"/>
</dbReference>
<evidence type="ECO:0008006" key="3">
    <source>
        <dbReference type="Google" id="ProtNLM"/>
    </source>
</evidence>
<dbReference type="AlphaFoldDB" id="A0A1G9YTM6"/>